<evidence type="ECO:0000313" key="4">
    <source>
        <dbReference type="EMBL" id="KAJ8258737.1"/>
    </source>
</evidence>
<evidence type="ECO:0000256" key="1">
    <source>
        <dbReference type="ARBA" id="ARBA00023054"/>
    </source>
</evidence>
<name>A0A9Q1D5N3_CONCO</name>
<feature type="region of interest" description="Disordered" evidence="2">
    <location>
        <begin position="423"/>
        <end position="842"/>
    </location>
</feature>
<feature type="compositionally biased region" description="Basic and acidic residues" evidence="2">
    <location>
        <begin position="684"/>
        <end position="727"/>
    </location>
</feature>
<feature type="compositionally biased region" description="Polar residues" evidence="2">
    <location>
        <begin position="427"/>
        <end position="443"/>
    </location>
</feature>
<feature type="compositionally biased region" description="Basic and acidic residues" evidence="2">
    <location>
        <begin position="306"/>
        <end position="322"/>
    </location>
</feature>
<organism evidence="4 5">
    <name type="scientific">Conger conger</name>
    <name type="common">Conger eel</name>
    <name type="synonym">Muraena conger</name>
    <dbReference type="NCBI Taxonomy" id="82655"/>
    <lineage>
        <taxon>Eukaryota</taxon>
        <taxon>Metazoa</taxon>
        <taxon>Chordata</taxon>
        <taxon>Craniata</taxon>
        <taxon>Vertebrata</taxon>
        <taxon>Euteleostomi</taxon>
        <taxon>Actinopterygii</taxon>
        <taxon>Neopterygii</taxon>
        <taxon>Teleostei</taxon>
        <taxon>Anguilliformes</taxon>
        <taxon>Congridae</taxon>
        <taxon>Conger</taxon>
    </lineage>
</organism>
<feature type="compositionally biased region" description="Basic and acidic residues" evidence="2">
    <location>
        <begin position="113"/>
        <end position="168"/>
    </location>
</feature>
<dbReference type="InterPro" id="IPR029311">
    <property type="entry name" value="CCDC50_N"/>
</dbReference>
<dbReference type="OrthoDB" id="9994767at2759"/>
<feature type="compositionally biased region" description="Polar residues" evidence="2">
    <location>
        <begin position="294"/>
        <end position="304"/>
    </location>
</feature>
<feature type="compositionally biased region" description="Basic and acidic residues" evidence="2">
    <location>
        <begin position="345"/>
        <end position="362"/>
    </location>
</feature>
<gene>
    <name evidence="4" type="ORF">COCON_G00177490</name>
</gene>
<feature type="compositionally biased region" description="Basic and acidic residues" evidence="2">
    <location>
        <begin position="498"/>
        <end position="524"/>
    </location>
</feature>
<feature type="compositionally biased region" description="Polar residues" evidence="2">
    <location>
        <begin position="739"/>
        <end position="748"/>
    </location>
</feature>
<feature type="region of interest" description="Disordered" evidence="2">
    <location>
        <begin position="1"/>
        <end position="32"/>
    </location>
</feature>
<dbReference type="EMBL" id="JAFJMO010000013">
    <property type="protein sequence ID" value="KAJ8258737.1"/>
    <property type="molecule type" value="Genomic_DNA"/>
</dbReference>
<proteinExistence type="predicted"/>
<dbReference type="PANTHER" id="PTHR22115">
    <property type="entry name" value="C3ORF6 PROTEIN-RELATED"/>
    <property type="match status" value="1"/>
</dbReference>
<dbReference type="Proteomes" id="UP001152803">
    <property type="component" value="Unassembled WGS sequence"/>
</dbReference>
<feature type="compositionally biased region" description="Polar residues" evidence="2">
    <location>
        <begin position="225"/>
        <end position="239"/>
    </location>
</feature>
<feature type="domain" description="Coiled-coil" evidence="3">
    <location>
        <begin position="33"/>
        <end position="143"/>
    </location>
</feature>
<feature type="compositionally biased region" description="Low complexity" evidence="2">
    <location>
        <begin position="793"/>
        <end position="806"/>
    </location>
</feature>
<dbReference type="Pfam" id="PF15295">
    <property type="entry name" value="CCDC50_N"/>
    <property type="match status" value="1"/>
</dbReference>
<sequence>MQPDGNLPPKPPALPPGTSPPGPHQSTGMPTPAAVCQGFAVLEDGALAYNLQEQEIEQFYSSNVQKSQLVQNDIRMAKQLQDEEELRANRIARQIEERDSEYARMIQEELQRCAEDARRREEEDEEMAKRLQEEEEMDSRRQRLDSGCHGDVNDIFLREERASVPERSRPRRPVRPRPSPSPSPSPDSSVSEGETRLPSAARGRSHGSHTDSDSADPPSEPSSPVLQNNSAPQHGSRQTDALRLIRNLLQESLGPSYNVEDEVFLSAPSLPAHRLQKRLNTAPSGHQGLDRHTQGGNRHSISSSVREGERVGEGWEERERVVASRRNGNRVERWHSNSYHGDRRWEEEDYHSRDARSQDRVYSRTYTEGGQSRRRHVHFQDDRRRYSSYHGDSRSGTSPGSSYQNNFSDRGVAARRSCYGDFRQAPQRGSQGNRNVQTVGSGSSRHHLSDVLLRNVPVRHSSHGDFSDRRRDSGRDGRRAYGNQNTQSGHRASYRENPNIREDRVSHRGDYRNGRSSQDRRDQGEWEGGSHGNRRGREEEGRADRDHHGDRRVRRSVSERLRASEEPESSSEEEGRWRVERRRSEGGQREERPQGERVHRSISFSGRTPPPAAGHRGTGVTPRRDGASLELSELGQVLQDEELARKLQEEEERLLRKSPPAPRDPQASSPRGDFRAAQVAQDEEIARFMQRSEKKAQRRSCDLEGQGSRRDQRDPDNGQERSARETTMELPQGPRQRLDSQGLNSPTEDLSPDCQPPSPNCVASQLQAVRNIAEELDPTFKAKRRDSNPAGQSSSGLSTSPSSPSGLHDHPQEPTFVPPTKRQSDKSSRPKAKEKKESCKQQ</sequence>
<keyword evidence="1" id="KW-0175">Coiled coil</keyword>
<feature type="compositionally biased region" description="Polar residues" evidence="2">
    <location>
        <begin position="394"/>
        <end position="408"/>
    </location>
</feature>
<protein>
    <recommendedName>
        <fullName evidence="3">Coiled-coil domain-containing protein</fullName>
    </recommendedName>
</protein>
<feature type="region of interest" description="Disordered" evidence="2">
    <location>
        <begin position="113"/>
        <end position="239"/>
    </location>
</feature>
<feature type="compositionally biased region" description="Basic and acidic residues" evidence="2">
    <location>
        <begin position="573"/>
        <end position="599"/>
    </location>
</feature>
<dbReference type="InterPro" id="IPR039303">
    <property type="entry name" value="CCDC50"/>
</dbReference>
<accession>A0A9Q1D5N3</accession>
<dbReference type="AlphaFoldDB" id="A0A9Q1D5N3"/>
<comment type="caution">
    <text evidence="4">The sequence shown here is derived from an EMBL/GenBank/DDBJ whole genome shotgun (WGS) entry which is preliminary data.</text>
</comment>
<dbReference type="PANTHER" id="PTHR22115:SF5">
    <property type="entry name" value="COILED-COIL DOMAIN-CONTAINING PROTEIN 50-LIKE ISOFORM X1"/>
    <property type="match status" value="1"/>
</dbReference>
<evidence type="ECO:0000259" key="3">
    <source>
        <dbReference type="Pfam" id="PF15295"/>
    </source>
</evidence>
<evidence type="ECO:0000313" key="5">
    <source>
        <dbReference type="Proteomes" id="UP001152803"/>
    </source>
</evidence>
<feature type="compositionally biased region" description="Basic and acidic residues" evidence="2">
    <location>
        <begin position="556"/>
        <end position="565"/>
    </location>
</feature>
<keyword evidence="5" id="KW-1185">Reference proteome</keyword>
<reference evidence="4" key="1">
    <citation type="journal article" date="2023" name="Science">
        <title>Genome structures resolve the early diversification of teleost fishes.</title>
        <authorList>
            <person name="Parey E."/>
            <person name="Louis A."/>
            <person name="Montfort J."/>
            <person name="Bouchez O."/>
            <person name="Roques C."/>
            <person name="Iampietro C."/>
            <person name="Lluch J."/>
            <person name="Castinel A."/>
            <person name="Donnadieu C."/>
            <person name="Desvignes T."/>
            <person name="Floi Bucao C."/>
            <person name="Jouanno E."/>
            <person name="Wen M."/>
            <person name="Mejri S."/>
            <person name="Dirks R."/>
            <person name="Jansen H."/>
            <person name="Henkel C."/>
            <person name="Chen W.J."/>
            <person name="Zahm M."/>
            <person name="Cabau C."/>
            <person name="Klopp C."/>
            <person name="Thompson A.W."/>
            <person name="Robinson-Rechavi M."/>
            <person name="Braasch I."/>
            <person name="Lecointre G."/>
            <person name="Bobe J."/>
            <person name="Postlethwait J.H."/>
            <person name="Berthelot C."/>
            <person name="Roest Crollius H."/>
            <person name="Guiguen Y."/>
        </authorList>
    </citation>
    <scope>NUCLEOTIDE SEQUENCE</scope>
    <source>
        <strain evidence="4">Concon-B</strain>
    </source>
</reference>
<feature type="compositionally biased region" description="Basic and acidic residues" evidence="2">
    <location>
        <begin position="535"/>
        <end position="549"/>
    </location>
</feature>
<feature type="region of interest" description="Disordered" evidence="2">
    <location>
        <begin position="281"/>
        <end position="325"/>
    </location>
</feature>
<feature type="compositionally biased region" description="Pro residues" evidence="2">
    <location>
        <begin position="176"/>
        <end position="185"/>
    </location>
</feature>
<feature type="region of interest" description="Disordered" evidence="2">
    <location>
        <begin position="345"/>
        <end position="408"/>
    </location>
</feature>
<feature type="compositionally biased region" description="Pro residues" evidence="2">
    <location>
        <begin position="1"/>
        <end position="23"/>
    </location>
</feature>
<evidence type="ECO:0000256" key="2">
    <source>
        <dbReference type="SAM" id="MobiDB-lite"/>
    </source>
</evidence>
<feature type="compositionally biased region" description="Basic and acidic residues" evidence="2">
    <location>
        <begin position="462"/>
        <end position="479"/>
    </location>
</feature>